<evidence type="ECO:0000256" key="1">
    <source>
        <dbReference type="SAM" id="MobiDB-lite"/>
    </source>
</evidence>
<dbReference type="RefSeq" id="WP_369788711.1">
    <property type="nucleotide sequence ID" value="NZ_CP165628.1"/>
</dbReference>
<dbReference type="AlphaFoldDB" id="A0AB39VPL5"/>
<dbReference type="NCBIfam" id="TIGR03034">
    <property type="entry name" value="YPO3983 family protein"/>
    <property type="match status" value="1"/>
</dbReference>
<dbReference type="Pfam" id="PF05488">
    <property type="entry name" value="PAAR_motif"/>
    <property type="match status" value="1"/>
</dbReference>
<dbReference type="CDD" id="cd14744">
    <property type="entry name" value="PAAR_CT_2"/>
    <property type="match status" value="1"/>
</dbReference>
<protein>
    <submittedName>
        <fullName evidence="2">PAAR domain-containing protein</fullName>
    </submittedName>
</protein>
<dbReference type="EMBL" id="CP165628">
    <property type="protein sequence ID" value="XDU71468.1"/>
    <property type="molecule type" value="Genomic_DNA"/>
</dbReference>
<evidence type="ECO:0000313" key="2">
    <source>
        <dbReference type="EMBL" id="XDU71468.1"/>
    </source>
</evidence>
<dbReference type="Pfam" id="PF11692">
    <property type="entry name" value="DUF3289"/>
    <property type="match status" value="1"/>
</dbReference>
<accession>A0AB39VPL5</accession>
<name>A0AB39VPL5_9GAMM</name>
<reference evidence="2" key="1">
    <citation type="submission" date="2024-07" db="EMBL/GenBank/DDBJ databases">
        <authorList>
            <person name="Biller S.J."/>
        </authorList>
    </citation>
    <scope>NUCLEOTIDE SEQUENCE</scope>
    <source>
        <strain evidence="2">WC2420</strain>
    </source>
</reference>
<proteinExistence type="predicted"/>
<sequence>MMTRRLAKMGDKTTHGHIISASSSVYDEMKALVRTGDKAWCQECKGSFQIVGTYSGWIDEYMLVGNGDRVACRCKSNQVWATSGYRGDSQAAARAVPVPQKEAAPLQHAQAAKKSPQAVEPVSSPPQPLPLPARIYETQRQMDDYDADDMRYGDLTEEQLKKDFGLINISPHVDPFEGVKFIPYGSHPSPYPIASAKQSISLETSAEMLFDEFRSLSDMFSWTGEYKGLVRKMITHMQYGDGKPFSDPLLNKAMKEQILNDKSEGSTLLKIREVLTNGIDYEKGFYPAEAKWIFIKKINEQTNLPKFNNYLNYINGLVISVHDIWSAHITLESLTVTGKKFHAVIDYRIQDHFGLDNTDINHWIYNKVNIFNIWFVLQRSSKFGFKPFITEINIKVDVYGEKDV</sequence>
<gene>
    <name evidence="2" type="ORF">AB3G37_18240</name>
</gene>
<feature type="region of interest" description="Disordered" evidence="1">
    <location>
        <begin position="106"/>
        <end position="131"/>
    </location>
</feature>
<dbReference type="InterPro" id="IPR008727">
    <property type="entry name" value="PAAR_motif"/>
</dbReference>
<dbReference type="InterPro" id="IPR017483">
    <property type="entry name" value="CHP03034"/>
</dbReference>
<organism evidence="2">
    <name type="scientific">Rouxiella sp. WC2420</name>
    <dbReference type="NCBI Taxonomy" id="3234145"/>
    <lineage>
        <taxon>Bacteria</taxon>
        <taxon>Pseudomonadati</taxon>
        <taxon>Pseudomonadota</taxon>
        <taxon>Gammaproteobacteria</taxon>
        <taxon>Enterobacterales</taxon>
        <taxon>Yersiniaceae</taxon>
        <taxon>Rouxiella</taxon>
    </lineage>
</organism>